<dbReference type="OrthoDB" id="9805474at2"/>
<dbReference type="GO" id="GO:0005524">
    <property type="term" value="F:ATP binding"/>
    <property type="evidence" value="ECO:0007669"/>
    <property type="project" value="InterPro"/>
</dbReference>
<dbReference type="InterPro" id="IPR050469">
    <property type="entry name" value="Diguanylate_Cyclase"/>
</dbReference>
<dbReference type="PROSITE" id="PS50011">
    <property type="entry name" value="PROTEIN_KINASE_DOM"/>
    <property type="match status" value="1"/>
</dbReference>
<comment type="caution">
    <text evidence="4">The sequence shown here is derived from an EMBL/GenBank/DDBJ whole genome shotgun (WGS) entry which is preliminary data.</text>
</comment>
<dbReference type="InterPro" id="IPR011990">
    <property type="entry name" value="TPR-like_helical_dom_sf"/>
</dbReference>
<dbReference type="Gene3D" id="1.10.510.10">
    <property type="entry name" value="Transferase(Phosphotransferase) domain 1"/>
    <property type="match status" value="1"/>
</dbReference>
<reference evidence="4 5" key="1">
    <citation type="journal article" date="2014" name="Genome Announc.">
        <title>Draft Genome Sequence of Fervidicella metallireducens Strain AeBT, an Iron-Reducing Thermoanaerobe from the Great Artesian Basin.</title>
        <authorList>
            <person name="Patel B.K."/>
        </authorList>
    </citation>
    <scope>NUCLEOTIDE SEQUENCE [LARGE SCALE GENOMIC DNA]</scope>
    <source>
        <strain evidence="4 5">AeB</strain>
    </source>
</reference>
<evidence type="ECO:0000256" key="1">
    <source>
        <dbReference type="ARBA" id="ARBA00004167"/>
    </source>
</evidence>
<dbReference type="CDD" id="cd01949">
    <property type="entry name" value="GGDEF"/>
    <property type="match status" value="1"/>
</dbReference>
<dbReference type="InterPro" id="IPR000160">
    <property type="entry name" value="GGDEF_dom"/>
</dbReference>
<dbReference type="NCBIfam" id="TIGR00254">
    <property type="entry name" value="GGDEF"/>
    <property type="match status" value="1"/>
</dbReference>
<dbReference type="SUPFAM" id="SSF56112">
    <property type="entry name" value="Protein kinase-like (PK-like)"/>
    <property type="match status" value="1"/>
</dbReference>
<dbReference type="Gene3D" id="3.30.70.270">
    <property type="match status" value="1"/>
</dbReference>
<dbReference type="FunFam" id="3.30.70.270:FF:000001">
    <property type="entry name" value="Diguanylate cyclase domain protein"/>
    <property type="match status" value="1"/>
</dbReference>
<evidence type="ECO:0008006" key="6">
    <source>
        <dbReference type="Google" id="ProtNLM"/>
    </source>
</evidence>
<sequence>MQIINNRYRVINQINQNPIYATYYVNDIKKDMEQMELTLINPEHLTENLKNFYIDEFINLTNIDHPNIIKLHKFGTVRFIDNKLVKNNLYYFTRQNNSWSCDIFEKIKNINQNEILVIFSQISETVNYLHKKGFIYGEINLNNIMLNYNNGGWRITFKDLATVKLETTNPWLDKTGQTVFKAPELLLNYDASISSDIYSLGVLLLVLCKINVFAADDNKIKIEDIKLNIQKQQMNEESKRFIDKIIPIVEKMIDPDKDKRFKNICECIGEINSVFYKEFKSFNKPLLEKLSFKTKMSGRKYELEQILNVFESVEQHKAHGKWVFVHGETGIGKTRLLKEIKHILRFRNTKIYYYIDNNKGNNQMVFAEILKNCILECDKELIEKYKQYLCKLIPELDEQQHMIEAEYLSNEKEKIKLLNNIYGFISEFVKGKTLVVLIDDIHLIDDLSIEILDYIYTRNYKNKNVIVVAAYNDGEYYFSPKFSGFLKKTDKVHTLDMPIHSLNDDEAGMMVKNILGISYVPKNFSSTLNSVVFGNPLFLEEAVKYCFNKGYVYIDDFTGNWTTSYDDYREILIPSTLEQILQNQIKELDGLSLDILTSISIFTEAVLFEVLEKLVEGSSEEIKNSLQYLISRGIICKKIEDKGFAFDFNNKVLKNLIYSRVKDDEKKTKHQRAADILEQNYIDDYETNNELITHLEMAGNYEGAIKYCVKNAEKMEKLRNRYDAIKNYSKAISLFSDDSKDDYKIELLLKTGKIYYDIGDVKEASNACDLANKLSTETSKHSYKIDALILKSRIYLDKNDILKVIETLNEIDEILKISFDLNGYLDSMHIKCVVAMRKGDYTRTIEICKECLEICPENLVTFRGKFHKSLGDAYVYMHEIDKAVIHFDKSLMYFEMAGDYNYKVMVLNNIGGIYADYYMNDEEALRYFLQVKEISEANHILKSEILALTNIASTYCSMMKYDRSYFFFKESIDKSINMEFIDNLFYCYIHICEVCIKTGNLKEANHYYKLAKELVSKNHVYPSEIIDYYAIGAELFYQLGDIDKTFKNADLAIEKADKFDFKTKWNTEIIRERANIVKTNKLSEIKNSVTIILSLSKKYVSYLDQFNIILDLCLLLYDKNLVEMAGSILKEYENISKFQQIEYLKVKYLFLKGILSDKTYKLKYLINALETAKQKNIKQFLWKINFEIGNYYLDNNNYFNSINYYFESCENVRELLNLVPNSKRVDYIKFHKLFVPFNKIRLIKQRGNSIILDELNEAACSFDVTKEDIDKILGFEDIIDILSNRYFIRSAMEMYDTTMPFKANSVRDIVANMHQDPLKNLEWISKYLAKITLATRCLIVQQNIGDNINIIASSNENLSLPRDNSIFKKVSELKESIVLTESQLRDYNNRYLNSDDTLKSVMCIPILLKFDRDMAYTNRISSVMGHIYLESDRVINNFNQKSLKKCKELTGLVACMVDKYNLILTSNIDKLTGVYTRKYLEDTLELLIQNAEKMHTTFSLIMFDIDHFKKVNDTYGHQTGDEVLANVCKIIMNNIRRGDMCYRYGGEEFIVVLPCTDSNEAFDIAERLRSKIEDEKILGSKFSVTASMGIATYPTHGRWREELIEKVDKALYVAKESGRNRCILWDEEYSGRTSGTDKLTGIITGNPVQDSRNVLVMVELIEMIKNGDDFEEKIYNLLGRIVEITESQYGMLFLVKDNEVAKSYCRKIYENDWLEGRCYNEELLQSIISSKQGIHGIDWDKVIDYDSISGLPNFNSVVVLPLIKSNELKGILYLTVPSKLKEYKSSEYNYIKTLGDIVSAIL</sequence>
<dbReference type="PANTHER" id="PTHR45138">
    <property type="entry name" value="REGULATORY COMPONENTS OF SENSORY TRANSDUCTION SYSTEM"/>
    <property type="match status" value="1"/>
</dbReference>
<evidence type="ECO:0000313" key="5">
    <source>
        <dbReference type="Proteomes" id="UP000019681"/>
    </source>
</evidence>
<dbReference type="PANTHER" id="PTHR45138:SF9">
    <property type="entry name" value="DIGUANYLATE CYCLASE DGCM-RELATED"/>
    <property type="match status" value="1"/>
</dbReference>
<feature type="domain" description="GGDEF" evidence="3">
    <location>
        <begin position="1496"/>
        <end position="1627"/>
    </location>
</feature>
<dbReference type="Pfam" id="PF00069">
    <property type="entry name" value="Pkinase"/>
    <property type="match status" value="1"/>
</dbReference>
<dbReference type="GO" id="GO:0052621">
    <property type="term" value="F:diguanylate cyclase activity"/>
    <property type="evidence" value="ECO:0007669"/>
    <property type="project" value="TreeGrafter"/>
</dbReference>
<dbReference type="Pfam" id="PF00990">
    <property type="entry name" value="GGDEF"/>
    <property type="match status" value="1"/>
</dbReference>
<organism evidence="4 5">
    <name type="scientific">Fervidicella metallireducens AeB</name>
    <dbReference type="NCBI Taxonomy" id="1403537"/>
    <lineage>
        <taxon>Bacteria</taxon>
        <taxon>Bacillati</taxon>
        <taxon>Bacillota</taxon>
        <taxon>Clostridia</taxon>
        <taxon>Eubacteriales</taxon>
        <taxon>Clostridiaceae</taxon>
        <taxon>Fervidicella</taxon>
    </lineage>
</organism>
<accession>A0A017RUF4</accession>
<dbReference type="SUPFAM" id="SSF55073">
    <property type="entry name" value="Nucleotide cyclase"/>
    <property type="match status" value="1"/>
</dbReference>
<proteinExistence type="predicted"/>
<dbReference type="GO" id="GO:0016020">
    <property type="term" value="C:membrane"/>
    <property type="evidence" value="ECO:0007669"/>
    <property type="project" value="UniProtKB-SubCell"/>
</dbReference>
<dbReference type="InterPro" id="IPR041664">
    <property type="entry name" value="AAA_16"/>
</dbReference>
<dbReference type="SMART" id="SM00220">
    <property type="entry name" value="S_TKc"/>
    <property type="match status" value="1"/>
</dbReference>
<name>A0A017RUF4_9CLOT</name>
<dbReference type="InterPro" id="IPR043128">
    <property type="entry name" value="Rev_trsase/Diguanyl_cyclase"/>
</dbReference>
<dbReference type="InterPro" id="IPR011009">
    <property type="entry name" value="Kinase-like_dom_sf"/>
</dbReference>
<dbReference type="InterPro" id="IPR027417">
    <property type="entry name" value="P-loop_NTPase"/>
</dbReference>
<evidence type="ECO:0000313" key="4">
    <source>
        <dbReference type="EMBL" id="EYE88246.1"/>
    </source>
</evidence>
<keyword evidence="5" id="KW-1185">Reference proteome</keyword>
<dbReference type="SMART" id="SM00028">
    <property type="entry name" value="TPR"/>
    <property type="match status" value="8"/>
</dbReference>
<dbReference type="Proteomes" id="UP000019681">
    <property type="component" value="Unassembled WGS sequence"/>
</dbReference>
<feature type="domain" description="Protein kinase" evidence="2">
    <location>
        <begin position="8"/>
        <end position="275"/>
    </location>
</feature>
<dbReference type="PROSITE" id="PS50887">
    <property type="entry name" value="GGDEF"/>
    <property type="match status" value="1"/>
</dbReference>
<dbReference type="SMART" id="SM00267">
    <property type="entry name" value="GGDEF"/>
    <property type="match status" value="1"/>
</dbReference>
<dbReference type="InterPro" id="IPR029787">
    <property type="entry name" value="Nucleotide_cyclase"/>
</dbReference>
<evidence type="ECO:0000259" key="3">
    <source>
        <dbReference type="PROSITE" id="PS50887"/>
    </source>
</evidence>
<protein>
    <recommendedName>
        <fullName evidence="6">Diguanylate cyclase</fullName>
    </recommendedName>
</protein>
<dbReference type="InterPro" id="IPR019734">
    <property type="entry name" value="TPR_rpt"/>
</dbReference>
<dbReference type="EMBL" id="AZQP01000025">
    <property type="protein sequence ID" value="EYE88246.1"/>
    <property type="molecule type" value="Genomic_DNA"/>
</dbReference>
<dbReference type="InterPro" id="IPR000719">
    <property type="entry name" value="Prot_kinase_dom"/>
</dbReference>
<gene>
    <name evidence="4" type="ORF">Q428_09040</name>
</gene>
<dbReference type="STRING" id="1403537.Q428_09040"/>
<comment type="subcellular location">
    <subcellularLocation>
        <location evidence="1">Membrane</location>
        <topology evidence="1">Single-pass membrane protein</topology>
    </subcellularLocation>
</comment>
<dbReference type="Pfam" id="PF13191">
    <property type="entry name" value="AAA_16"/>
    <property type="match status" value="1"/>
</dbReference>
<dbReference type="Gene3D" id="3.40.50.300">
    <property type="entry name" value="P-loop containing nucleotide triphosphate hydrolases"/>
    <property type="match status" value="1"/>
</dbReference>
<dbReference type="SUPFAM" id="SSF52540">
    <property type="entry name" value="P-loop containing nucleoside triphosphate hydrolases"/>
    <property type="match status" value="1"/>
</dbReference>
<dbReference type="RefSeq" id="WP_035380074.1">
    <property type="nucleotide sequence ID" value="NZ_AZQP01000025.1"/>
</dbReference>
<evidence type="ECO:0000259" key="2">
    <source>
        <dbReference type="PROSITE" id="PS50011"/>
    </source>
</evidence>
<dbReference type="Gene3D" id="1.25.40.10">
    <property type="entry name" value="Tetratricopeptide repeat domain"/>
    <property type="match status" value="2"/>
</dbReference>
<dbReference type="SUPFAM" id="SSF48452">
    <property type="entry name" value="TPR-like"/>
    <property type="match status" value="2"/>
</dbReference>
<dbReference type="GO" id="GO:0004672">
    <property type="term" value="F:protein kinase activity"/>
    <property type="evidence" value="ECO:0007669"/>
    <property type="project" value="InterPro"/>
</dbReference>